<evidence type="ECO:0000313" key="5">
    <source>
        <dbReference type="Proteomes" id="UP000295807"/>
    </source>
</evidence>
<accession>A0A4R3KR11</accession>
<dbReference type="Proteomes" id="UP000295807">
    <property type="component" value="Unassembled WGS sequence"/>
</dbReference>
<dbReference type="PIRSF" id="PIRSF006276">
    <property type="entry name" value="UspA"/>
    <property type="match status" value="1"/>
</dbReference>
<dbReference type="InterPro" id="IPR006015">
    <property type="entry name" value="Universal_stress_UspA"/>
</dbReference>
<feature type="domain" description="UspA" evidence="3">
    <location>
        <begin position="5"/>
        <end position="144"/>
    </location>
</feature>
<gene>
    <name evidence="4" type="ORF">EDD80_105182</name>
</gene>
<dbReference type="SUPFAM" id="SSF52402">
    <property type="entry name" value="Adenine nucleotide alpha hydrolases-like"/>
    <property type="match status" value="1"/>
</dbReference>
<keyword evidence="5" id="KW-1185">Reference proteome</keyword>
<dbReference type="InterPro" id="IPR006016">
    <property type="entry name" value="UspA"/>
</dbReference>
<name>A0A4R3KR11_9SPHI</name>
<dbReference type="AlphaFoldDB" id="A0A4R3KR11"/>
<dbReference type="InterPro" id="IPR014729">
    <property type="entry name" value="Rossmann-like_a/b/a_fold"/>
</dbReference>
<dbReference type="CDD" id="cd00293">
    <property type="entry name" value="USP-like"/>
    <property type="match status" value="1"/>
</dbReference>
<dbReference type="OrthoDB" id="9788959at2"/>
<protein>
    <recommendedName>
        <fullName evidence="2">Universal stress protein</fullName>
    </recommendedName>
</protein>
<dbReference type="PRINTS" id="PR01438">
    <property type="entry name" value="UNVRSLSTRESS"/>
</dbReference>
<dbReference type="EMBL" id="SMAD01000005">
    <property type="protein sequence ID" value="TCS87368.1"/>
    <property type="molecule type" value="Genomic_DNA"/>
</dbReference>
<comment type="subcellular location">
    <subcellularLocation>
        <location evidence="2">Cytoplasm</location>
    </subcellularLocation>
</comment>
<evidence type="ECO:0000256" key="2">
    <source>
        <dbReference type="PIRNR" id="PIRNR006276"/>
    </source>
</evidence>
<dbReference type="RefSeq" id="WP_132129157.1">
    <property type="nucleotide sequence ID" value="NZ_CP042432.1"/>
</dbReference>
<comment type="similarity">
    <text evidence="1 2">Belongs to the universal stress protein A family.</text>
</comment>
<dbReference type="Gene3D" id="3.40.50.620">
    <property type="entry name" value="HUPs"/>
    <property type="match status" value="1"/>
</dbReference>
<dbReference type="PANTHER" id="PTHR46268:SF6">
    <property type="entry name" value="UNIVERSAL STRESS PROTEIN UP12"/>
    <property type="match status" value="1"/>
</dbReference>
<sequence length="155" mass="16511">MNLDFRKILIAVDDSPYSDRAVQTGYSLARATGAEVTLVHVVDITLTAGDMMSGAFAPEILQSVKESGESLLAGLSENYGAGVQTRTCMPDDRPVQGILKIAGEWGPDLIVLGTHGRTGLDHLLMGSVAEQIVRKSKWPVLVVPKPNVASKPNTV</sequence>
<evidence type="ECO:0000256" key="1">
    <source>
        <dbReference type="ARBA" id="ARBA00008791"/>
    </source>
</evidence>
<dbReference type="PANTHER" id="PTHR46268">
    <property type="entry name" value="STRESS RESPONSE PROTEIN NHAX"/>
    <property type="match status" value="1"/>
</dbReference>
<comment type="caution">
    <text evidence="4">The sequence shown here is derived from an EMBL/GenBank/DDBJ whole genome shotgun (WGS) entry which is preliminary data.</text>
</comment>
<reference evidence="4 5" key="1">
    <citation type="submission" date="2019-03" db="EMBL/GenBank/DDBJ databases">
        <title>Genomic Encyclopedia of Type Strains, Phase IV (KMG-IV): sequencing the most valuable type-strain genomes for metagenomic binning, comparative biology and taxonomic classification.</title>
        <authorList>
            <person name="Goeker M."/>
        </authorList>
    </citation>
    <scope>NUCLEOTIDE SEQUENCE [LARGE SCALE GENOMIC DNA]</scope>
    <source>
        <strain evidence="4 5">DSM 21100</strain>
    </source>
</reference>
<proteinExistence type="inferred from homology"/>
<organism evidence="4 5">
    <name type="scientific">Anseongella ginsenosidimutans</name>
    <dbReference type="NCBI Taxonomy" id="496056"/>
    <lineage>
        <taxon>Bacteria</taxon>
        <taxon>Pseudomonadati</taxon>
        <taxon>Bacteroidota</taxon>
        <taxon>Sphingobacteriia</taxon>
        <taxon>Sphingobacteriales</taxon>
        <taxon>Sphingobacteriaceae</taxon>
        <taxon>Anseongella</taxon>
    </lineage>
</organism>
<dbReference type="Pfam" id="PF00582">
    <property type="entry name" value="Usp"/>
    <property type="match status" value="1"/>
</dbReference>
<evidence type="ECO:0000313" key="4">
    <source>
        <dbReference type="EMBL" id="TCS87368.1"/>
    </source>
</evidence>
<keyword evidence="2" id="KW-0963">Cytoplasm</keyword>
<evidence type="ECO:0000259" key="3">
    <source>
        <dbReference type="Pfam" id="PF00582"/>
    </source>
</evidence>
<dbReference type="GO" id="GO:0005737">
    <property type="term" value="C:cytoplasm"/>
    <property type="evidence" value="ECO:0007669"/>
    <property type="project" value="UniProtKB-SubCell"/>
</dbReference>